<keyword evidence="2" id="KW-1185">Reference proteome</keyword>
<sequence length="211" mass="24552">MAGKKDKHNANDDEQVYVEDLLKMMSLQDYPPFIERLLSQMQGFMWGFVSDGEEVKRVEELASEGYDLDDPQYLLEQLAWIKEYADLITPEIEECNREEAVILSFTPIDNDEAIRWAVDHAALFARGICRRIWILGENWDLSEVLQYSKHIKALAKIGVSIRFLLLTPWGWTEVPLFKEISGDEKRGLLWKERHKKRNNNLPKGNDEGKTP</sequence>
<reference evidence="1 2" key="1">
    <citation type="submission" date="2016-11" db="EMBL/GenBank/DDBJ databases">
        <authorList>
            <person name="Varghese N."/>
            <person name="Submissions S."/>
        </authorList>
    </citation>
    <scope>NUCLEOTIDE SEQUENCE [LARGE SCALE GENOMIC DNA]</scope>
    <source>
        <strain evidence="1 2">DSM 20664</strain>
    </source>
</reference>
<accession>A0ABY1JET7</accession>
<name>A0ABY1JET7_9BACT</name>
<proteinExistence type="predicted"/>
<protein>
    <submittedName>
        <fullName evidence="1">Uncharacterized protein</fullName>
    </submittedName>
</protein>
<dbReference type="Proteomes" id="UP000185093">
    <property type="component" value="Unassembled WGS sequence"/>
</dbReference>
<comment type="caution">
    <text evidence="1">The sequence shown here is derived from an EMBL/GenBank/DDBJ whole genome shotgun (WGS) entry which is preliminary data.</text>
</comment>
<dbReference type="EMBL" id="FSQZ01000001">
    <property type="protein sequence ID" value="SIN74970.1"/>
    <property type="molecule type" value="Genomic_DNA"/>
</dbReference>
<gene>
    <name evidence="1" type="ORF">SAMN05444368_1690</name>
</gene>
<organism evidence="1 2">
    <name type="scientific">Acetomicrobium flavidum</name>
    <dbReference type="NCBI Taxonomy" id="49896"/>
    <lineage>
        <taxon>Bacteria</taxon>
        <taxon>Thermotogati</taxon>
        <taxon>Synergistota</taxon>
        <taxon>Synergistia</taxon>
        <taxon>Synergistales</taxon>
        <taxon>Acetomicrobiaceae</taxon>
        <taxon>Acetomicrobium</taxon>
    </lineage>
</organism>
<evidence type="ECO:0000313" key="2">
    <source>
        <dbReference type="Proteomes" id="UP000185093"/>
    </source>
</evidence>
<dbReference type="RefSeq" id="WP_014807298.1">
    <property type="nucleotide sequence ID" value="NZ_DAONBL010000031.1"/>
</dbReference>
<evidence type="ECO:0000313" key="1">
    <source>
        <dbReference type="EMBL" id="SIN74970.1"/>
    </source>
</evidence>